<sequence length="511" mass="51669">MPSPLRSRPADAGLLPRRTVGEACALLGAEAPAGAERPVTGVTLDSRAVRPGDLYAALPGARVHGARFAGDALAAGAVAVLTDPEGAALAGPGAPLVVVPDPRGRLGALAAWVYGEPAAALRTVGITGTNGKTTTAYLVEAALGGAGLTTGVVGTVETRVGDRVLPSARTTPEAPDLQALLAVMREERVDALAMEVSSHALVLGRVDGVVYDVAVFTNLSQDHLDFHASMEDYFAAKASLFTPARCRRAVVDVDDPYGARLAAQARVPVATVSPSGDPRAQWRVVDARPGARTAFRLLGPDGAELALEAPLPGAFNVANTALAAVAALALGADPKGVAAGLAASRGVPGRMERVDGPQGGPLAVVDYAHTPDAVAAALSALRPVVPGTLAVVLGAGGDRDRGKRGPMGAAAAQHADLVVVTDDNPRSEDPAAVRAAVLAGARATGRAQVEEVADRRAAVRRALRGLRSGDGVLVAGKGHEQGQEVAGVVTPFDDRAVLREELATAVAGAAR</sequence>
<dbReference type="GO" id="GO:0005524">
    <property type="term" value="F:ATP binding"/>
    <property type="evidence" value="ECO:0007669"/>
    <property type="project" value="UniProtKB-UniRule"/>
</dbReference>
<dbReference type="InterPro" id="IPR013221">
    <property type="entry name" value="Mur_ligase_cen"/>
</dbReference>
<dbReference type="EC" id="6.3.2.13" evidence="7"/>
<dbReference type="EMBL" id="QZEZ01000002">
    <property type="protein sequence ID" value="RJK96824.1"/>
    <property type="molecule type" value="Genomic_DNA"/>
</dbReference>
<keyword evidence="5 7" id="KW-0131">Cell cycle</keyword>
<dbReference type="InterPro" id="IPR004101">
    <property type="entry name" value="Mur_ligase_C"/>
</dbReference>
<dbReference type="GO" id="GO:0008765">
    <property type="term" value="F:UDP-N-acetylmuramoylalanyl-D-glutamate-2,6-diaminopimelate ligase activity"/>
    <property type="evidence" value="ECO:0007669"/>
    <property type="project" value="UniProtKB-UniRule"/>
</dbReference>
<dbReference type="SUPFAM" id="SSF53623">
    <property type="entry name" value="MurD-like peptide ligases, catalytic domain"/>
    <property type="match status" value="1"/>
</dbReference>
<evidence type="ECO:0000256" key="4">
    <source>
        <dbReference type="ARBA" id="ARBA00022984"/>
    </source>
</evidence>
<accession>A0A3A3Z263</accession>
<evidence type="ECO:0000259" key="10">
    <source>
        <dbReference type="Pfam" id="PF02875"/>
    </source>
</evidence>
<comment type="function">
    <text evidence="7">Catalyzes the addition of meso-diaminopimelic acid to the nucleotide precursor UDP-N-acetylmuramoyl-L-alanyl-D-glutamate (UMAG) in the biosynthesis of bacterial cell-wall peptidoglycan.</text>
</comment>
<dbReference type="GO" id="GO:0009252">
    <property type="term" value="P:peptidoglycan biosynthetic process"/>
    <property type="evidence" value="ECO:0007669"/>
    <property type="project" value="UniProtKB-UniRule"/>
</dbReference>
<dbReference type="Gene3D" id="3.90.190.20">
    <property type="entry name" value="Mur ligase, C-terminal domain"/>
    <property type="match status" value="1"/>
</dbReference>
<evidence type="ECO:0000313" key="12">
    <source>
        <dbReference type="EMBL" id="RJK96824.1"/>
    </source>
</evidence>
<feature type="domain" description="Mur ligase N-terminal catalytic" evidence="9">
    <location>
        <begin position="39"/>
        <end position="111"/>
    </location>
</feature>
<dbReference type="NCBIfam" id="NF001124">
    <property type="entry name" value="PRK00139.1-2"/>
    <property type="match status" value="1"/>
</dbReference>
<keyword evidence="7" id="KW-0963">Cytoplasm</keyword>
<feature type="binding site" evidence="7">
    <location>
        <position position="44"/>
    </location>
    <ligand>
        <name>UDP-N-acetyl-alpha-D-muramoyl-L-alanyl-D-glutamate</name>
        <dbReference type="ChEBI" id="CHEBI:83900"/>
    </ligand>
</feature>
<feature type="binding site" evidence="7">
    <location>
        <position position="46"/>
    </location>
    <ligand>
        <name>UDP-N-acetyl-alpha-D-muramoyl-L-alanyl-D-glutamate</name>
        <dbReference type="ChEBI" id="CHEBI:83900"/>
    </ligand>
</feature>
<feature type="binding site" evidence="7">
    <location>
        <begin position="128"/>
        <end position="134"/>
    </location>
    <ligand>
        <name>ATP</name>
        <dbReference type="ChEBI" id="CHEBI:30616"/>
    </ligand>
</feature>
<evidence type="ECO:0000256" key="2">
    <source>
        <dbReference type="ARBA" id="ARBA00022618"/>
    </source>
</evidence>
<comment type="cofactor">
    <cofactor evidence="7">
        <name>Mg(2+)</name>
        <dbReference type="ChEBI" id="CHEBI:18420"/>
    </cofactor>
</comment>
<dbReference type="GO" id="GO:0051301">
    <property type="term" value="P:cell division"/>
    <property type="evidence" value="ECO:0007669"/>
    <property type="project" value="UniProtKB-KW"/>
</dbReference>
<dbReference type="NCBIfam" id="NF001126">
    <property type="entry name" value="PRK00139.1-4"/>
    <property type="match status" value="1"/>
</dbReference>
<evidence type="ECO:0000256" key="3">
    <source>
        <dbReference type="ARBA" id="ARBA00022960"/>
    </source>
</evidence>
<comment type="caution">
    <text evidence="12">The sequence shown here is derived from an EMBL/GenBank/DDBJ whole genome shotgun (WGS) entry which is preliminary data.</text>
</comment>
<reference evidence="12 13" key="1">
    <citation type="submission" date="2018-09" db="EMBL/GenBank/DDBJ databases">
        <title>YIM 75000 draft genome.</title>
        <authorList>
            <person name="Tang S."/>
            <person name="Feng Y."/>
        </authorList>
    </citation>
    <scope>NUCLEOTIDE SEQUENCE [LARGE SCALE GENOMIC DNA]</scope>
    <source>
        <strain evidence="12 13">YIM 75000</strain>
    </source>
</reference>
<feature type="binding site" evidence="7">
    <location>
        <begin position="423"/>
        <end position="426"/>
    </location>
    <ligand>
        <name>meso-2,6-diaminopimelate</name>
        <dbReference type="ChEBI" id="CHEBI:57791"/>
    </ligand>
</feature>
<dbReference type="Pfam" id="PF08245">
    <property type="entry name" value="Mur_ligase_M"/>
    <property type="match status" value="1"/>
</dbReference>
<comment type="similarity">
    <text evidence="1 7">Belongs to the MurCDEF family. MurE subfamily.</text>
</comment>
<dbReference type="PANTHER" id="PTHR23135:SF4">
    <property type="entry name" value="UDP-N-ACETYLMURAMOYL-L-ALANYL-D-GLUTAMATE--2,6-DIAMINOPIMELATE LIGASE MURE HOMOLOG, CHLOROPLASTIC"/>
    <property type="match status" value="1"/>
</dbReference>
<dbReference type="InterPro" id="IPR036565">
    <property type="entry name" value="Mur-like_cat_sf"/>
</dbReference>
<evidence type="ECO:0000256" key="1">
    <source>
        <dbReference type="ARBA" id="ARBA00005898"/>
    </source>
</evidence>
<dbReference type="HAMAP" id="MF_00208">
    <property type="entry name" value="MurE"/>
    <property type="match status" value="1"/>
</dbReference>
<keyword evidence="2 7" id="KW-0132">Cell division</keyword>
<dbReference type="InterPro" id="IPR036615">
    <property type="entry name" value="Mur_ligase_C_dom_sf"/>
</dbReference>
<feature type="modified residue" description="N6-carboxylysine" evidence="7">
    <location>
        <position position="237"/>
    </location>
</feature>
<feature type="binding site" evidence="7">
    <location>
        <position position="476"/>
    </location>
    <ligand>
        <name>meso-2,6-diaminopimelate</name>
        <dbReference type="ChEBI" id="CHEBI:57791"/>
    </ligand>
</feature>
<dbReference type="Pfam" id="PF01225">
    <property type="entry name" value="Mur_ligase"/>
    <property type="match status" value="1"/>
</dbReference>
<dbReference type="OrthoDB" id="9800958at2"/>
<evidence type="ECO:0000259" key="11">
    <source>
        <dbReference type="Pfam" id="PF08245"/>
    </source>
</evidence>
<comment type="pathway">
    <text evidence="7 8">Cell wall biogenesis; peptidoglycan biosynthesis.</text>
</comment>
<dbReference type="GO" id="GO:0071555">
    <property type="term" value="P:cell wall organization"/>
    <property type="evidence" value="ECO:0007669"/>
    <property type="project" value="UniProtKB-KW"/>
</dbReference>
<keyword evidence="7" id="KW-0067">ATP-binding</keyword>
<dbReference type="Gene3D" id="3.40.1190.10">
    <property type="entry name" value="Mur-like, catalytic domain"/>
    <property type="match status" value="1"/>
</dbReference>
<comment type="PTM">
    <text evidence="7">Carboxylation is probably crucial for Mg(2+) binding and, consequently, for the gamma-phosphate positioning of ATP.</text>
</comment>
<evidence type="ECO:0000256" key="6">
    <source>
        <dbReference type="ARBA" id="ARBA00023316"/>
    </source>
</evidence>
<feature type="domain" description="Mur ligase C-terminal" evidence="10">
    <location>
        <begin position="349"/>
        <end position="478"/>
    </location>
</feature>
<keyword evidence="7" id="KW-0547">Nucleotide-binding</keyword>
<keyword evidence="6 7" id="KW-0961">Cell wall biogenesis/degradation</keyword>
<dbReference type="NCBIfam" id="TIGR01085">
    <property type="entry name" value="murE"/>
    <property type="match status" value="1"/>
</dbReference>
<keyword evidence="4 7" id="KW-0573">Peptidoglycan synthesis</keyword>
<comment type="catalytic activity">
    <reaction evidence="7">
        <text>UDP-N-acetyl-alpha-D-muramoyl-L-alanyl-D-glutamate + meso-2,6-diaminopimelate + ATP = UDP-N-acetyl-alpha-D-muramoyl-L-alanyl-gamma-D-glutamyl-meso-2,6-diaminopimelate + ADP + phosphate + H(+)</text>
        <dbReference type="Rhea" id="RHEA:23676"/>
        <dbReference type="ChEBI" id="CHEBI:15378"/>
        <dbReference type="ChEBI" id="CHEBI:30616"/>
        <dbReference type="ChEBI" id="CHEBI:43474"/>
        <dbReference type="ChEBI" id="CHEBI:57791"/>
        <dbReference type="ChEBI" id="CHEBI:83900"/>
        <dbReference type="ChEBI" id="CHEBI:83905"/>
        <dbReference type="ChEBI" id="CHEBI:456216"/>
        <dbReference type="EC" id="6.3.2.13"/>
    </reaction>
</comment>
<protein>
    <recommendedName>
        <fullName evidence="7">UDP-N-acetylmuramoyl-L-alanyl-D-glutamate--2,6-diaminopimelate ligase</fullName>
        <ecNumber evidence="7">6.3.2.13</ecNumber>
    </recommendedName>
    <alternativeName>
        <fullName evidence="7">Meso-A2pm-adding enzyme</fullName>
    </alternativeName>
    <alternativeName>
        <fullName evidence="7">Meso-diaminopimelate-adding enzyme</fullName>
    </alternativeName>
    <alternativeName>
        <fullName evidence="7">UDP-MurNAc-L-Ala-D-Glu:meso-diaminopimelate ligase</fullName>
    </alternativeName>
    <alternativeName>
        <fullName evidence="7">UDP-MurNAc-tripeptide synthetase</fullName>
    </alternativeName>
    <alternativeName>
        <fullName evidence="7">UDP-N-acetylmuramyl-tripeptide synthetase</fullName>
    </alternativeName>
</protein>
<organism evidence="12 13">
    <name type="scientific">Vallicoccus soli</name>
    <dbReference type="NCBI Taxonomy" id="2339232"/>
    <lineage>
        <taxon>Bacteria</taxon>
        <taxon>Bacillati</taxon>
        <taxon>Actinomycetota</taxon>
        <taxon>Actinomycetes</taxon>
        <taxon>Motilibacterales</taxon>
        <taxon>Vallicoccaceae</taxon>
        <taxon>Vallicoccus</taxon>
    </lineage>
</organism>
<dbReference type="SUPFAM" id="SSF63418">
    <property type="entry name" value="MurE/MurF N-terminal domain"/>
    <property type="match status" value="1"/>
</dbReference>
<keyword evidence="7 12" id="KW-0436">Ligase</keyword>
<dbReference type="GO" id="GO:0008360">
    <property type="term" value="P:regulation of cell shape"/>
    <property type="evidence" value="ECO:0007669"/>
    <property type="project" value="UniProtKB-KW"/>
</dbReference>
<evidence type="ECO:0000313" key="13">
    <source>
        <dbReference type="Proteomes" id="UP000265614"/>
    </source>
</evidence>
<evidence type="ECO:0000259" key="9">
    <source>
        <dbReference type="Pfam" id="PF01225"/>
    </source>
</evidence>
<feature type="short sequence motif" description="Meso-diaminopimelate recognition motif" evidence="7">
    <location>
        <begin position="423"/>
        <end position="426"/>
    </location>
</feature>
<evidence type="ECO:0000256" key="7">
    <source>
        <dbReference type="HAMAP-Rule" id="MF_00208"/>
    </source>
</evidence>
<feature type="binding site" evidence="7">
    <location>
        <position position="205"/>
    </location>
    <ligand>
        <name>UDP-N-acetyl-alpha-D-muramoyl-L-alanyl-D-glutamate</name>
        <dbReference type="ChEBI" id="CHEBI:83900"/>
    </ligand>
</feature>
<feature type="binding site" evidence="7">
    <location>
        <begin position="170"/>
        <end position="171"/>
    </location>
    <ligand>
        <name>UDP-N-acetyl-alpha-D-muramoyl-L-alanyl-D-glutamate</name>
        <dbReference type="ChEBI" id="CHEBI:83900"/>
    </ligand>
</feature>
<dbReference type="Gene3D" id="3.40.1390.10">
    <property type="entry name" value="MurE/MurF, N-terminal domain"/>
    <property type="match status" value="1"/>
</dbReference>
<dbReference type="RefSeq" id="WP_119949540.1">
    <property type="nucleotide sequence ID" value="NZ_QZEZ01000002.1"/>
</dbReference>
<dbReference type="UniPathway" id="UPA00219"/>
<keyword evidence="3 7" id="KW-0133">Cell shape</keyword>
<gene>
    <name evidence="7" type="primary">murE</name>
    <name evidence="12" type="ORF">D5H78_06040</name>
</gene>
<comment type="caution">
    <text evidence="7">Lacks conserved residue(s) required for the propagation of feature annotation.</text>
</comment>
<evidence type="ECO:0000256" key="8">
    <source>
        <dbReference type="RuleBase" id="RU004135"/>
    </source>
</evidence>
<name>A0A3A3Z263_9ACTN</name>
<dbReference type="InterPro" id="IPR035911">
    <property type="entry name" value="MurE/MurF_N"/>
</dbReference>
<dbReference type="SUPFAM" id="SSF53244">
    <property type="entry name" value="MurD-like peptide ligases, peptide-binding domain"/>
    <property type="match status" value="1"/>
</dbReference>
<dbReference type="GO" id="GO:0005737">
    <property type="term" value="C:cytoplasm"/>
    <property type="evidence" value="ECO:0007669"/>
    <property type="project" value="UniProtKB-SubCell"/>
</dbReference>
<dbReference type="InterPro" id="IPR005761">
    <property type="entry name" value="UDP-N-AcMur-Glu-dNH2Pim_ligase"/>
</dbReference>
<feature type="binding site" evidence="7">
    <location>
        <position position="399"/>
    </location>
    <ligand>
        <name>meso-2,6-diaminopimelate</name>
        <dbReference type="ChEBI" id="CHEBI:57791"/>
    </ligand>
</feature>
<comment type="subcellular location">
    <subcellularLocation>
        <location evidence="7 8">Cytoplasm</location>
    </subcellularLocation>
</comment>
<evidence type="ECO:0000256" key="5">
    <source>
        <dbReference type="ARBA" id="ARBA00023306"/>
    </source>
</evidence>
<feature type="binding site" evidence="7">
    <location>
        <position position="480"/>
    </location>
    <ligand>
        <name>meso-2,6-diaminopimelate</name>
        <dbReference type="ChEBI" id="CHEBI:57791"/>
    </ligand>
</feature>
<keyword evidence="7" id="KW-0460">Magnesium</keyword>
<proteinExistence type="inferred from homology"/>
<dbReference type="GO" id="GO:0000287">
    <property type="term" value="F:magnesium ion binding"/>
    <property type="evidence" value="ECO:0007669"/>
    <property type="project" value="UniProtKB-UniRule"/>
</dbReference>
<dbReference type="Pfam" id="PF02875">
    <property type="entry name" value="Mur_ligase_C"/>
    <property type="match status" value="1"/>
</dbReference>
<feature type="domain" description="Mur ligase central" evidence="11">
    <location>
        <begin position="126"/>
        <end position="327"/>
    </location>
</feature>
<dbReference type="PANTHER" id="PTHR23135">
    <property type="entry name" value="MUR LIGASE FAMILY MEMBER"/>
    <property type="match status" value="1"/>
</dbReference>
<dbReference type="InterPro" id="IPR000713">
    <property type="entry name" value="Mur_ligase_N"/>
</dbReference>
<dbReference type="AlphaFoldDB" id="A0A3A3Z263"/>
<dbReference type="Proteomes" id="UP000265614">
    <property type="component" value="Unassembled WGS sequence"/>
</dbReference>
<feature type="binding site" evidence="7">
    <location>
        <position position="197"/>
    </location>
    <ligand>
        <name>UDP-N-acetyl-alpha-D-muramoyl-L-alanyl-D-glutamate</name>
        <dbReference type="ChEBI" id="CHEBI:83900"/>
    </ligand>
</feature>
<keyword evidence="13" id="KW-1185">Reference proteome</keyword>